<feature type="domain" description="NADH:flavin oxidoreductase/NADH oxidase N-terminal" evidence="10">
    <location>
        <begin position="11"/>
        <end position="345"/>
    </location>
</feature>
<comment type="similarity">
    <text evidence="3">In the N-terminal section; belongs to the NADH:flavin oxidoreductase/NADH oxidase family.</text>
</comment>
<gene>
    <name evidence="12" type="ORF">A2Y62_09965</name>
</gene>
<dbReference type="InterPro" id="IPR013785">
    <property type="entry name" value="Aldolase_TIM"/>
</dbReference>
<sequence length="649" mass="71680">MRPGEKKYPHIFQPGRIGKMEVKNRIKYASTETNFNYGDGFVSDKEIAYMEAQARGGPGIVTTQGAYTDPRGEGQGYVGMMGIFDDKFIPGLKKIADIIRKHDAKSVLQLMHCGRVGGINLEYTVGPSNVKQRIPRFREPVEMTREEIQIAIDEHVQGAKRCQEAGYDAVEISGIVGYLISNFVSSYTNIRTDEYGGSLEGRAKFMTDIVSGIRKVVGADYPIIIRLCADELLHDRGGNKHEESLQIIKMAEQAGANCLSVTAGWQESAVSVISRDCKMGQWLYLAKKVKEMLKPETAVSMAYRLFLPEYPDAAIARGELDFWEMCRPMIADPFLPLKIMEDRQEEIIPCMACNICLARLFRDAELNCMVRPSLGHESEPEYGFYGFPKTDHPKKIWVIGAGLSGMQAAAIAAEKGHDVTVTEMRDHVGGQAATASNGPHGDEEFMRLVNYLKKYCDRGKVKFELNKKVTVEDIKNSDADTVVVATGAVPKSDVPGQDRENVVSCLDVMDGKVKPGKRVAVLGSKGVAIATALFLLEKGEHEIALIHEGKKPGPDVNPSYIWRYMSKLKSGNVKLVQFAKPKEITEKGVVVQTKEGEIVVEADTIILADMYPVNDFAKAKAGIYTIGDALLTRRGNSAILDGYKMGMRL</sequence>
<dbReference type="GO" id="GO:0010181">
    <property type="term" value="F:FMN binding"/>
    <property type="evidence" value="ECO:0007669"/>
    <property type="project" value="InterPro"/>
</dbReference>
<keyword evidence="5" id="KW-0288">FMN</keyword>
<evidence type="ECO:0000256" key="8">
    <source>
        <dbReference type="ARBA" id="ARBA00023004"/>
    </source>
</evidence>
<dbReference type="GO" id="GO:0046872">
    <property type="term" value="F:metal ion binding"/>
    <property type="evidence" value="ECO:0007669"/>
    <property type="project" value="UniProtKB-KW"/>
</dbReference>
<dbReference type="InterPro" id="IPR051793">
    <property type="entry name" value="NADH:flavin_oxidoreductase"/>
</dbReference>
<evidence type="ECO:0000256" key="5">
    <source>
        <dbReference type="ARBA" id="ARBA00022643"/>
    </source>
</evidence>
<keyword evidence="8" id="KW-0408">Iron</keyword>
<dbReference type="GO" id="GO:0016491">
    <property type="term" value="F:oxidoreductase activity"/>
    <property type="evidence" value="ECO:0007669"/>
    <property type="project" value="UniProtKB-KW"/>
</dbReference>
<reference evidence="12 13" key="1">
    <citation type="journal article" date="2016" name="Nat. Commun.">
        <title>Thousands of microbial genomes shed light on interconnected biogeochemical processes in an aquifer system.</title>
        <authorList>
            <person name="Anantharaman K."/>
            <person name="Brown C.T."/>
            <person name="Hug L.A."/>
            <person name="Sharon I."/>
            <person name="Castelle C.J."/>
            <person name="Probst A.J."/>
            <person name="Thomas B.C."/>
            <person name="Singh A."/>
            <person name="Wilkins M.J."/>
            <person name="Karaoz U."/>
            <person name="Brodie E.L."/>
            <person name="Williams K.H."/>
            <person name="Hubbard S.S."/>
            <person name="Banfield J.F."/>
        </authorList>
    </citation>
    <scope>NUCLEOTIDE SEQUENCE [LARGE SCALE GENOMIC DNA]</scope>
</reference>
<dbReference type="PRINTS" id="PR00368">
    <property type="entry name" value="FADPNR"/>
</dbReference>
<keyword evidence="9" id="KW-0411">Iron-sulfur</keyword>
<proteinExistence type="inferred from homology"/>
<evidence type="ECO:0000313" key="12">
    <source>
        <dbReference type="EMBL" id="OGF58806.1"/>
    </source>
</evidence>
<comment type="caution">
    <text evidence="12">The sequence shown here is derived from an EMBL/GenBank/DDBJ whole genome shotgun (WGS) entry which is preliminary data.</text>
</comment>
<dbReference type="Gene3D" id="3.50.50.60">
    <property type="entry name" value="FAD/NAD(P)-binding domain"/>
    <property type="match status" value="1"/>
</dbReference>
<dbReference type="STRING" id="1817863.A2Y62_09965"/>
<dbReference type="EMBL" id="MFGW01000232">
    <property type="protein sequence ID" value="OGF58806.1"/>
    <property type="molecule type" value="Genomic_DNA"/>
</dbReference>
<protein>
    <recommendedName>
        <fullName evidence="14">NADH oxidase</fullName>
    </recommendedName>
</protein>
<name>A0A1F5V5W1_9BACT</name>
<evidence type="ECO:0000256" key="4">
    <source>
        <dbReference type="ARBA" id="ARBA00022630"/>
    </source>
</evidence>
<evidence type="ECO:0008006" key="14">
    <source>
        <dbReference type="Google" id="ProtNLM"/>
    </source>
</evidence>
<evidence type="ECO:0000256" key="1">
    <source>
        <dbReference type="ARBA" id="ARBA00001917"/>
    </source>
</evidence>
<dbReference type="SUPFAM" id="SSF51395">
    <property type="entry name" value="FMN-linked oxidoreductases"/>
    <property type="match status" value="1"/>
</dbReference>
<dbReference type="Gene3D" id="3.20.20.70">
    <property type="entry name" value="Aldolase class I"/>
    <property type="match status" value="1"/>
</dbReference>
<dbReference type="GO" id="GO:0051536">
    <property type="term" value="F:iron-sulfur cluster binding"/>
    <property type="evidence" value="ECO:0007669"/>
    <property type="project" value="UniProtKB-KW"/>
</dbReference>
<dbReference type="AlphaFoldDB" id="A0A1F5V5W1"/>
<evidence type="ECO:0000256" key="7">
    <source>
        <dbReference type="ARBA" id="ARBA00023002"/>
    </source>
</evidence>
<evidence type="ECO:0000259" key="10">
    <source>
        <dbReference type="Pfam" id="PF00724"/>
    </source>
</evidence>
<evidence type="ECO:0000256" key="3">
    <source>
        <dbReference type="ARBA" id="ARBA00011048"/>
    </source>
</evidence>
<accession>A0A1F5V5W1</accession>
<dbReference type="InterPro" id="IPR023753">
    <property type="entry name" value="FAD/NAD-binding_dom"/>
</dbReference>
<evidence type="ECO:0000256" key="2">
    <source>
        <dbReference type="ARBA" id="ARBA00001966"/>
    </source>
</evidence>
<organism evidence="12 13">
    <name type="scientific">Candidatus Fischerbacteria bacterium RBG_13_37_8</name>
    <dbReference type="NCBI Taxonomy" id="1817863"/>
    <lineage>
        <taxon>Bacteria</taxon>
        <taxon>Candidatus Fischeribacteriota</taxon>
    </lineage>
</organism>
<dbReference type="SUPFAM" id="SSF51905">
    <property type="entry name" value="FAD/NAD(P)-binding domain"/>
    <property type="match status" value="1"/>
</dbReference>
<dbReference type="PANTHER" id="PTHR42917">
    <property type="entry name" value="2,4-DIENOYL-COA REDUCTASE"/>
    <property type="match status" value="1"/>
</dbReference>
<evidence type="ECO:0000256" key="9">
    <source>
        <dbReference type="ARBA" id="ARBA00023014"/>
    </source>
</evidence>
<dbReference type="Gene3D" id="3.40.50.720">
    <property type="entry name" value="NAD(P)-binding Rossmann-like Domain"/>
    <property type="match status" value="1"/>
</dbReference>
<feature type="domain" description="FAD/NAD(P)-binding" evidence="11">
    <location>
        <begin position="395"/>
        <end position="609"/>
    </location>
</feature>
<evidence type="ECO:0000259" key="11">
    <source>
        <dbReference type="Pfam" id="PF07992"/>
    </source>
</evidence>
<dbReference type="Proteomes" id="UP000178943">
    <property type="component" value="Unassembled WGS sequence"/>
</dbReference>
<dbReference type="PRINTS" id="PR00411">
    <property type="entry name" value="PNDRDTASEI"/>
</dbReference>
<comment type="cofactor">
    <cofactor evidence="2">
        <name>[4Fe-4S] cluster</name>
        <dbReference type="ChEBI" id="CHEBI:49883"/>
    </cofactor>
</comment>
<dbReference type="InterPro" id="IPR036188">
    <property type="entry name" value="FAD/NAD-bd_sf"/>
</dbReference>
<keyword evidence="4" id="KW-0285">Flavoprotein</keyword>
<dbReference type="PANTHER" id="PTHR42917:SF2">
    <property type="entry name" value="2,4-DIENOYL-COA REDUCTASE [(2E)-ENOYL-COA-PRODUCING]"/>
    <property type="match status" value="1"/>
</dbReference>
<keyword evidence="6" id="KW-0479">Metal-binding</keyword>
<dbReference type="Pfam" id="PF07992">
    <property type="entry name" value="Pyr_redox_2"/>
    <property type="match status" value="1"/>
</dbReference>
<dbReference type="CDD" id="cd02803">
    <property type="entry name" value="OYE_like_FMN_family"/>
    <property type="match status" value="1"/>
</dbReference>
<dbReference type="Pfam" id="PF00724">
    <property type="entry name" value="Oxidored_FMN"/>
    <property type="match status" value="1"/>
</dbReference>
<evidence type="ECO:0000256" key="6">
    <source>
        <dbReference type="ARBA" id="ARBA00022723"/>
    </source>
</evidence>
<evidence type="ECO:0000313" key="13">
    <source>
        <dbReference type="Proteomes" id="UP000178943"/>
    </source>
</evidence>
<keyword evidence="7" id="KW-0560">Oxidoreductase</keyword>
<comment type="cofactor">
    <cofactor evidence="1">
        <name>FMN</name>
        <dbReference type="ChEBI" id="CHEBI:58210"/>
    </cofactor>
</comment>
<dbReference type="InterPro" id="IPR001155">
    <property type="entry name" value="OxRdtase_FMN_N"/>
</dbReference>